<dbReference type="Proteomes" id="UP000242715">
    <property type="component" value="Unassembled WGS sequence"/>
</dbReference>
<evidence type="ECO:0000313" key="2">
    <source>
        <dbReference type="EMBL" id="GAU42042.1"/>
    </source>
</evidence>
<evidence type="ECO:0000313" key="3">
    <source>
        <dbReference type="Proteomes" id="UP000242715"/>
    </source>
</evidence>
<dbReference type="Gene3D" id="2.40.50.140">
    <property type="entry name" value="Nucleic acid-binding proteins"/>
    <property type="match status" value="1"/>
</dbReference>
<dbReference type="OrthoDB" id="1914402at2759"/>
<dbReference type="EMBL" id="DF973895">
    <property type="protein sequence ID" value="GAU42042.1"/>
    <property type="molecule type" value="Genomic_DNA"/>
</dbReference>
<name>A0A2Z6P0T2_TRISU</name>
<dbReference type="InterPro" id="IPR012340">
    <property type="entry name" value="NA-bd_OB-fold"/>
</dbReference>
<sequence>MVSNEKAKLDVKFDNVVDIDGGKENLCIKARVLRLWKTVAFLNPSESSSLDMVLVDEKGGEIHATVRKQLIYICLIPSLKRIRLNAYWEYLDWRFWMQG</sequence>
<evidence type="ECO:0000259" key="1">
    <source>
        <dbReference type="Pfam" id="PF02721"/>
    </source>
</evidence>
<protein>
    <recommendedName>
        <fullName evidence="1">Replication protein A 70 kDa DNA-binding subunit B/D first OB fold domain-containing protein</fullName>
    </recommendedName>
</protein>
<organism evidence="2 3">
    <name type="scientific">Trifolium subterraneum</name>
    <name type="common">Subterranean clover</name>
    <dbReference type="NCBI Taxonomy" id="3900"/>
    <lineage>
        <taxon>Eukaryota</taxon>
        <taxon>Viridiplantae</taxon>
        <taxon>Streptophyta</taxon>
        <taxon>Embryophyta</taxon>
        <taxon>Tracheophyta</taxon>
        <taxon>Spermatophyta</taxon>
        <taxon>Magnoliopsida</taxon>
        <taxon>eudicotyledons</taxon>
        <taxon>Gunneridae</taxon>
        <taxon>Pentapetalae</taxon>
        <taxon>rosids</taxon>
        <taxon>fabids</taxon>
        <taxon>Fabales</taxon>
        <taxon>Fabaceae</taxon>
        <taxon>Papilionoideae</taxon>
        <taxon>50 kb inversion clade</taxon>
        <taxon>NPAAA clade</taxon>
        <taxon>Hologalegina</taxon>
        <taxon>IRL clade</taxon>
        <taxon>Trifolieae</taxon>
        <taxon>Trifolium</taxon>
    </lineage>
</organism>
<dbReference type="AlphaFoldDB" id="A0A2Z6P0T2"/>
<dbReference type="Pfam" id="PF02721">
    <property type="entry name" value="DUF223"/>
    <property type="match status" value="1"/>
</dbReference>
<proteinExistence type="predicted"/>
<accession>A0A2Z6P0T2</accession>
<gene>
    <name evidence="2" type="ORF">TSUD_90760</name>
</gene>
<dbReference type="SUPFAM" id="SSF50249">
    <property type="entry name" value="Nucleic acid-binding proteins"/>
    <property type="match status" value="1"/>
</dbReference>
<keyword evidence="3" id="KW-1185">Reference proteome</keyword>
<feature type="domain" description="Replication protein A 70 kDa DNA-binding subunit B/D first OB fold" evidence="1">
    <location>
        <begin position="13"/>
        <end position="72"/>
    </location>
</feature>
<reference evidence="3" key="1">
    <citation type="journal article" date="2017" name="Front. Plant Sci.">
        <title>Climate Clever Clovers: New Paradigm to Reduce the Environmental Footprint of Ruminants by Breeding Low Methanogenic Forages Utilizing Haplotype Variation.</title>
        <authorList>
            <person name="Kaur P."/>
            <person name="Appels R."/>
            <person name="Bayer P.E."/>
            <person name="Keeble-Gagnere G."/>
            <person name="Wang J."/>
            <person name="Hirakawa H."/>
            <person name="Shirasawa K."/>
            <person name="Vercoe P."/>
            <person name="Stefanova K."/>
            <person name="Durmic Z."/>
            <person name="Nichols P."/>
            <person name="Revell C."/>
            <person name="Isobe S.N."/>
            <person name="Edwards D."/>
            <person name="Erskine W."/>
        </authorList>
    </citation>
    <scope>NUCLEOTIDE SEQUENCE [LARGE SCALE GENOMIC DNA]</scope>
    <source>
        <strain evidence="3">cv. Daliak</strain>
    </source>
</reference>
<dbReference type="InterPro" id="IPR003871">
    <property type="entry name" value="RFA1B/D_OB_1st"/>
</dbReference>